<evidence type="ECO:0000313" key="3">
    <source>
        <dbReference type="Proteomes" id="UP000799753"/>
    </source>
</evidence>
<dbReference type="AlphaFoldDB" id="A0A6A6S1I1"/>
<gene>
    <name evidence="2" type="ORF">P280DRAFT_542339</name>
</gene>
<evidence type="ECO:0000256" key="1">
    <source>
        <dbReference type="SAM" id="MobiDB-lite"/>
    </source>
</evidence>
<sequence>MICLATPRLEKRGQFHQYDGHMHRFLERDNKHSVNVGGETVAIKVSTKEPWVPNTSSRKNNSDTEIVYMKKELLVADSEFLRAALKSKTTNSIDLSDECVSIFQIYFLWLYTGEIAFRGPETSPDEAQVTLAHAYVLGCRLGSPAFENAVLDTVFELVEENDDRPLSAFIEVLCAGAKDTCAADQSVNDCCAGSGEDVGRNMEMLVEEAICDIVQDVAMDVEATEVTCNEIVKDMGTDTARRSAPAPLGITSEEISQSLCVTQDPPYEQLKLHERIKEARLARNNHERKWVGSNNPRGTQRKAKHEESEGSPHIEFFGWVILAFFGLLATKAL</sequence>
<name>A0A6A6S1I1_9PLEO</name>
<protein>
    <recommendedName>
        <fullName evidence="4">BTB domain-containing protein</fullName>
    </recommendedName>
</protein>
<organism evidence="2 3">
    <name type="scientific">Massarina eburnea CBS 473.64</name>
    <dbReference type="NCBI Taxonomy" id="1395130"/>
    <lineage>
        <taxon>Eukaryota</taxon>
        <taxon>Fungi</taxon>
        <taxon>Dikarya</taxon>
        <taxon>Ascomycota</taxon>
        <taxon>Pezizomycotina</taxon>
        <taxon>Dothideomycetes</taxon>
        <taxon>Pleosporomycetidae</taxon>
        <taxon>Pleosporales</taxon>
        <taxon>Massarineae</taxon>
        <taxon>Massarinaceae</taxon>
        <taxon>Massarina</taxon>
    </lineage>
</organism>
<dbReference type="CDD" id="cd18186">
    <property type="entry name" value="BTB_POZ_ZBTB_KLHL-like"/>
    <property type="match status" value="1"/>
</dbReference>
<accession>A0A6A6S1I1</accession>
<proteinExistence type="predicted"/>
<keyword evidence="3" id="KW-1185">Reference proteome</keyword>
<evidence type="ECO:0008006" key="4">
    <source>
        <dbReference type="Google" id="ProtNLM"/>
    </source>
</evidence>
<dbReference type="EMBL" id="MU006783">
    <property type="protein sequence ID" value="KAF2641197.1"/>
    <property type="molecule type" value="Genomic_DNA"/>
</dbReference>
<dbReference type="Gene3D" id="3.30.710.10">
    <property type="entry name" value="Potassium Channel Kv1.1, Chain A"/>
    <property type="match status" value="1"/>
</dbReference>
<dbReference type="InterPro" id="IPR011333">
    <property type="entry name" value="SKP1/BTB/POZ_sf"/>
</dbReference>
<reference evidence="2" key="1">
    <citation type="journal article" date="2020" name="Stud. Mycol.">
        <title>101 Dothideomycetes genomes: a test case for predicting lifestyles and emergence of pathogens.</title>
        <authorList>
            <person name="Haridas S."/>
            <person name="Albert R."/>
            <person name="Binder M."/>
            <person name="Bloem J."/>
            <person name="Labutti K."/>
            <person name="Salamov A."/>
            <person name="Andreopoulos B."/>
            <person name="Baker S."/>
            <person name="Barry K."/>
            <person name="Bills G."/>
            <person name="Bluhm B."/>
            <person name="Cannon C."/>
            <person name="Castanera R."/>
            <person name="Culley D."/>
            <person name="Daum C."/>
            <person name="Ezra D."/>
            <person name="Gonzalez J."/>
            <person name="Henrissat B."/>
            <person name="Kuo A."/>
            <person name="Liang C."/>
            <person name="Lipzen A."/>
            <person name="Lutzoni F."/>
            <person name="Magnuson J."/>
            <person name="Mondo S."/>
            <person name="Nolan M."/>
            <person name="Ohm R."/>
            <person name="Pangilinan J."/>
            <person name="Park H.-J."/>
            <person name="Ramirez L."/>
            <person name="Alfaro M."/>
            <person name="Sun H."/>
            <person name="Tritt A."/>
            <person name="Yoshinaga Y."/>
            <person name="Zwiers L.-H."/>
            <person name="Turgeon B."/>
            <person name="Goodwin S."/>
            <person name="Spatafora J."/>
            <person name="Crous P."/>
            <person name="Grigoriev I."/>
        </authorList>
    </citation>
    <scope>NUCLEOTIDE SEQUENCE</scope>
    <source>
        <strain evidence="2">CBS 473.64</strain>
    </source>
</reference>
<dbReference type="Proteomes" id="UP000799753">
    <property type="component" value="Unassembled WGS sequence"/>
</dbReference>
<evidence type="ECO:0000313" key="2">
    <source>
        <dbReference type="EMBL" id="KAF2641197.1"/>
    </source>
</evidence>
<feature type="region of interest" description="Disordered" evidence="1">
    <location>
        <begin position="283"/>
        <end position="308"/>
    </location>
</feature>